<sequence length="303" mass="33449">MDIMRRIENARGLTPTEQQLASTARSLGPRLQGYSIKEFAVAAHVSIPSVHRFCKKIGLEGFKELKVEFARAQALRERRSAAVDINFPFLQDDDAETVLESISAVYESTLRDTRELLDPAAMDRTAGLFNQAGVVDIYTQSHNLYPAQMFCNRLLSCGHAATCHEGLERQTWSALASDASHAALLISYSGLGPNLATLLPILADRKVPAVLIGTPRAERLNPGLAAYLHVSDQESLQDRITQFASHIAVQYVLDSLFGCMLALDWERGSDFLSRSLPHTSLPALQPPRLSPAEYAGIMMNRMR</sequence>
<dbReference type="GO" id="GO:0097367">
    <property type="term" value="F:carbohydrate derivative binding"/>
    <property type="evidence" value="ECO:0007669"/>
    <property type="project" value="InterPro"/>
</dbReference>
<evidence type="ECO:0000313" key="2">
    <source>
        <dbReference type="EMBL" id="RGL08381.1"/>
    </source>
</evidence>
<dbReference type="SUPFAM" id="SSF46689">
    <property type="entry name" value="Homeodomain-like"/>
    <property type="match status" value="1"/>
</dbReference>
<reference evidence="2 3" key="1">
    <citation type="submission" date="2018-08" db="EMBL/GenBank/DDBJ databases">
        <title>A genome reference for cultivated species of the human gut microbiota.</title>
        <authorList>
            <person name="Zou Y."/>
            <person name="Xue W."/>
            <person name="Luo G."/>
        </authorList>
    </citation>
    <scope>NUCLEOTIDE SEQUENCE [LARGE SCALE GENOMIC DNA]</scope>
    <source>
        <strain evidence="2 3">TF08-14</strain>
    </source>
</reference>
<dbReference type="PANTHER" id="PTHR30514:SF10">
    <property type="entry name" value="MURR_RPIR FAMILY TRANSCRIPTIONAL REGULATOR"/>
    <property type="match status" value="1"/>
</dbReference>
<dbReference type="InterPro" id="IPR000281">
    <property type="entry name" value="HTH_RpiR"/>
</dbReference>
<dbReference type="RefSeq" id="WP_117679992.1">
    <property type="nucleotide sequence ID" value="NZ_CALJOO010000104.1"/>
</dbReference>
<organism evidence="2 3">
    <name type="scientific">Collinsella tanakaei</name>
    <dbReference type="NCBI Taxonomy" id="626935"/>
    <lineage>
        <taxon>Bacteria</taxon>
        <taxon>Bacillati</taxon>
        <taxon>Actinomycetota</taxon>
        <taxon>Coriobacteriia</taxon>
        <taxon>Coriobacteriales</taxon>
        <taxon>Coriobacteriaceae</taxon>
        <taxon>Collinsella</taxon>
    </lineage>
</organism>
<dbReference type="InterPro" id="IPR009057">
    <property type="entry name" value="Homeodomain-like_sf"/>
</dbReference>
<gene>
    <name evidence="2" type="ORF">DXC81_08345</name>
</gene>
<dbReference type="InterPro" id="IPR047640">
    <property type="entry name" value="RpiR-like"/>
</dbReference>
<evidence type="ECO:0000313" key="3">
    <source>
        <dbReference type="Proteomes" id="UP000260943"/>
    </source>
</evidence>
<dbReference type="EMBL" id="QSRJ01000010">
    <property type="protein sequence ID" value="RGL08381.1"/>
    <property type="molecule type" value="Genomic_DNA"/>
</dbReference>
<dbReference type="GO" id="GO:0003700">
    <property type="term" value="F:DNA-binding transcription factor activity"/>
    <property type="evidence" value="ECO:0007669"/>
    <property type="project" value="InterPro"/>
</dbReference>
<dbReference type="InterPro" id="IPR046348">
    <property type="entry name" value="SIS_dom_sf"/>
</dbReference>
<dbReference type="PANTHER" id="PTHR30514">
    <property type="entry name" value="GLUCOKINASE"/>
    <property type="match status" value="1"/>
</dbReference>
<feature type="domain" description="HTH rpiR-type" evidence="1">
    <location>
        <begin position="1"/>
        <end position="76"/>
    </location>
</feature>
<dbReference type="SUPFAM" id="SSF53697">
    <property type="entry name" value="SIS domain"/>
    <property type="match status" value="1"/>
</dbReference>
<protein>
    <submittedName>
        <fullName evidence="2">MurR/RpiR family transcriptional regulator</fullName>
    </submittedName>
</protein>
<evidence type="ECO:0000259" key="1">
    <source>
        <dbReference type="PROSITE" id="PS51071"/>
    </source>
</evidence>
<dbReference type="GO" id="GO:1901135">
    <property type="term" value="P:carbohydrate derivative metabolic process"/>
    <property type="evidence" value="ECO:0007669"/>
    <property type="project" value="InterPro"/>
</dbReference>
<dbReference type="GO" id="GO:0003677">
    <property type="term" value="F:DNA binding"/>
    <property type="evidence" value="ECO:0007669"/>
    <property type="project" value="InterPro"/>
</dbReference>
<accession>A0A3E4QQ94</accession>
<comment type="caution">
    <text evidence="2">The sequence shown here is derived from an EMBL/GenBank/DDBJ whole genome shotgun (WGS) entry which is preliminary data.</text>
</comment>
<dbReference type="PROSITE" id="PS51071">
    <property type="entry name" value="HTH_RPIR"/>
    <property type="match status" value="1"/>
</dbReference>
<dbReference type="Proteomes" id="UP000260943">
    <property type="component" value="Unassembled WGS sequence"/>
</dbReference>
<dbReference type="AlphaFoldDB" id="A0A3E4QQ94"/>
<dbReference type="InterPro" id="IPR036388">
    <property type="entry name" value="WH-like_DNA-bd_sf"/>
</dbReference>
<dbReference type="Gene3D" id="3.40.50.10490">
    <property type="entry name" value="Glucose-6-phosphate isomerase like protein, domain 1"/>
    <property type="match status" value="1"/>
</dbReference>
<dbReference type="Pfam" id="PF01418">
    <property type="entry name" value="HTH_6"/>
    <property type="match status" value="1"/>
</dbReference>
<name>A0A3E4QQ94_9ACTN</name>
<dbReference type="Gene3D" id="1.10.10.10">
    <property type="entry name" value="Winged helix-like DNA-binding domain superfamily/Winged helix DNA-binding domain"/>
    <property type="match status" value="1"/>
</dbReference>
<proteinExistence type="predicted"/>